<dbReference type="Proteomes" id="UP000531216">
    <property type="component" value="Unassembled WGS sequence"/>
</dbReference>
<dbReference type="GO" id="GO:0042602">
    <property type="term" value="F:riboflavin reductase (NADPH) activity"/>
    <property type="evidence" value="ECO:0007669"/>
    <property type="project" value="TreeGrafter"/>
</dbReference>
<evidence type="ECO:0000313" key="3">
    <source>
        <dbReference type="EMBL" id="MBB3935273.1"/>
    </source>
</evidence>
<evidence type="ECO:0000313" key="4">
    <source>
        <dbReference type="Proteomes" id="UP000531216"/>
    </source>
</evidence>
<dbReference type="PANTHER" id="PTHR30466:SF1">
    <property type="entry name" value="FMN REDUCTASE (NADH) RUTF"/>
    <property type="match status" value="1"/>
</dbReference>
<accession>A0A7W6BNM9</accession>
<sequence length="171" mass="18399">MLLTNAEIDRTAFREAMSHFAAAVSLVTTDGPAGRRGVTVTSVCSVSDDPATLLVCLNRSSAANARFAENGVFAVNVLADRSETVARAFAGEGKLDLDKRFASGRWTTIETGAPILEDSIVSFDCRILESRTVATHQVTIGQVVGLSVPRAGHSLLYRARRYHALQHLDPE</sequence>
<dbReference type="Gene3D" id="2.30.110.10">
    <property type="entry name" value="Electron Transport, Fmn-binding Protein, Chain A"/>
    <property type="match status" value="1"/>
</dbReference>
<comment type="caution">
    <text evidence="3">The sequence shown here is derived from an EMBL/GenBank/DDBJ whole genome shotgun (WGS) entry which is preliminary data.</text>
</comment>
<evidence type="ECO:0000256" key="1">
    <source>
        <dbReference type="ARBA" id="ARBA00023002"/>
    </source>
</evidence>
<gene>
    <name evidence="3" type="ORF">GGR05_001401</name>
</gene>
<keyword evidence="4" id="KW-1185">Reference proteome</keyword>
<reference evidence="3 4" key="1">
    <citation type="submission" date="2020-08" db="EMBL/GenBank/DDBJ databases">
        <title>Genomic Encyclopedia of Type Strains, Phase IV (KMG-IV): sequencing the most valuable type-strain genomes for metagenomic binning, comparative biology and taxonomic classification.</title>
        <authorList>
            <person name="Goeker M."/>
        </authorList>
    </citation>
    <scope>NUCLEOTIDE SEQUENCE [LARGE SCALE GENOMIC DNA]</scope>
    <source>
        <strain evidence="3 4">DSM 25024</strain>
    </source>
</reference>
<proteinExistence type="predicted"/>
<keyword evidence="1" id="KW-0560">Oxidoreductase</keyword>
<organism evidence="3 4">
    <name type="scientific">Aureimonas phyllosphaerae</name>
    <dbReference type="NCBI Taxonomy" id="1166078"/>
    <lineage>
        <taxon>Bacteria</taxon>
        <taxon>Pseudomonadati</taxon>
        <taxon>Pseudomonadota</taxon>
        <taxon>Alphaproteobacteria</taxon>
        <taxon>Hyphomicrobiales</taxon>
        <taxon>Aurantimonadaceae</taxon>
        <taxon>Aureimonas</taxon>
    </lineage>
</organism>
<dbReference type="AlphaFoldDB" id="A0A7W6BNM9"/>
<dbReference type="Pfam" id="PF01613">
    <property type="entry name" value="Flavin_Reduct"/>
    <property type="match status" value="1"/>
</dbReference>
<dbReference type="InterPro" id="IPR002563">
    <property type="entry name" value="Flavin_Rdtase-like_dom"/>
</dbReference>
<evidence type="ECO:0000259" key="2">
    <source>
        <dbReference type="SMART" id="SM00903"/>
    </source>
</evidence>
<dbReference type="RefSeq" id="WP_342029185.1">
    <property type="nucleotide sequence ID" value="NZ_FOOA01000002.1"/>
</dbReference>
<dbReference type="GO" id="GO:0006208">
    <property type="term" value="P:pyrimidine nucleobase catabolic process"/>
    <property type="evidence" value="ECO:0007669"/>
    <property type="project" value="TreeGrafter"/>
</dbReference>
<dbReference type="SUPFAM" id="SSF50475">
    <property type="entry name" value="FMN-binding split barrel"/>
    <property type="match status" value="1"/>
</dbReference>
<name>A0A7W6BNM9_9HYPH</name>
<dbReference type="InterPro" id="IPR050268">
    <property type="entry name" value="NADH-dep_flavin_reductase"/>
</dbReference>
<protein>
    <submittedName>
        <fullName evidence="3">Flavin reductase (DIM6/NTAB) family NADH-FMN oxidoreductase RutF</fullName>
    </submittedName>
</protein>
<dbReference type="PANTHER" id="PTHR30466">
    <property type="entry name" value="FLAVIN REDUCTASE"/>
    <property type="match status" value="1"/>
</dbReference>
<dbReference type="SMART" id="SM00903">
    <property type="entry name" value="Flavin_Reduct"/>
    <property type="match status" value="1"/>
</dbReference>
<feature type="domain" description="Flavin reductase like" evidence="2">
    <location>
        <begin position="17"/>
        <end position="164"/>
    </location>
</feature>
<dbReference type="GO" id="GO:0010181">
    <property type="term" value="F:FMN binding"/>
    <property type="evidence" value="ECO:0007669"/>
    <property type="project" value="InterPro"/>
</dbReference>
<dbReference type="InterPro" id="IPR012349">
    <property type="entry name" value="Split_barrel_FMN-bd"/>
</dbReference>
<dbReference type="EMBL" id="JACIDO010000002">
    <property type="protein sequence ID" value="MBB3935273.1"/>
    <property type="molecule type" value="Genomic_DNA"/>
</dbReference>